<feature type="transmembrane region" description="Helical" evidence="2">
    <location>
        <begin position="286"/>
        <end position="304"/>
    </location>
</feature>
<dbReference type="SUPFAM" id="SSF103473">
    <property type="entry name" value="MFS general substrate transporter"/>
    <property type="match status" value="1"/>
</dbReference>
<evidence type="ECO:0000256" key="1">
    <source>
        <dbReference type="ARBA" id="ARBA00004651"/>
    </source>
</evidence>
<feature type="transmembrane region" description="Helical" evidence="2">
    <location>
        <begin position="232"/>
        <end position="250"/>
    </location>
</feature>
<dbReference type="InterPro" id="IPR052528">
    <property type="entry name" value="Sugar_transport-like"/>
</dbReference>
<dbReference type="CDD" id="cd06174">
    <property type="entry name" value="MFS"/>
    <property type="match status" value="1"/>
</dbReference>
<proteinExistence type="predicted"/>
<keyword evidence="2" id="KW-1133">Transmembrane helix</keyword>
<comment type="subcellular location">
    <subcellularLocation>
        <location evidence="1">Cell membrane</location>
        <topology evidence="1">Multi-pass membrane protein</topology>
    </subcellularLocation>
</comment>
<feature type="transmembrane region" description="Helical" evidence="2">
    <location>
        <begin position="143"/>
        <end position="167"/>
    </location>
</feature>
<feature type="transmembrane region" description="Helical" evidence="2">
    <location>
        <begin position="380"/>
        <end position="400"/>
    </location>
</feature>
<keyword evidence="4" id="KW-1185">Reference proteome</keyword>
<dbReference type="Pfam" id="PF07690">
    <property type="entry name" value="MFS_1"/>
    <property type="match status" value="1"/>
</dbReference>
<accession>A0ABT9VCD4</accession>
<dbReference type="InterPro" id="IPR036259">
    <property type="entry name" value="MFS_trans_sf"/>
</dbReference>
<feature type="transmembrane region" description="Helical" evidence="2">
    <location>
        <begin position="310"/>
        <end position="335"/>
    </location>
</feature>
<dbReference type="PANTHER" id="PTHR23526">
    <property type="entry name" value="INTEGRAL MEMBRANE TRANSPORT PROTEIN-RELATED"/>
    <property type="match status" value="1"/>
</dbReference>
<keyword evidence="2" id="KW-0472">Membrane</keyword>
<comment type="caution">
    <text evidence="3">The sequence shown here is derived from an EMBL/GenBank/DDBJ whole genome shotgun (WGS) entry which is preliminary data.</text>
</comment>
<feature type="transmembrane region" description="Helical" evidence="2">
    <location>
        <begin position="21"/>
        <end position="45"/>
    </location>
</feature>
<dbReference type="EMBL" id="JAUSTQ010000002">
    <property type="protein sequence ID" value="MDQ0158634.1"/>
    <property type="molecule type" value="Genomic_DNA"/>
</dbReference>
<evidence type="ECO:0000313" key="4">
    <source>
        <dbReference type="Proteomes" id="UP001224359"/>
    </source>
</evidence>
<dbReference type="Proteomes" id="UP001224359">
    <property type="component" value="Unassembled WGS sequence"/>
</dbReference>
<organism evidence="3 4">
    <name type="scientific">Alkalibacillus salilacus</name>
    <dbReference type="NCBI Taxonomy" id="284582"/>
    <lineage>
        <taxon>Bacteria</taxon>
        <taxon>Bacillati</taxon>
        <taxon>Bacillota</taxon>
        <taxon>Bacilli</taxon>
        <taxon>Bacillales</taxon>
        <taxon>Bacillaceae</taxon>
        <taxon>Alkalibacillus</taxon>
    </lineage>
</organism>
<dbReference type="InterPro" id="IPR011701">
    <property type="entry name" value="MFS"/>
</dbReference>
<feature type="transmembrane region" description="Helical" evidence="2">
    <location>
        <begin position="109"/>
        <end position="131"/>
    </location>
</feature>
<name>A0ABT9VCD4_9BACI</name>
<gene>
    <name evidence="3" type="ORF">J2S77_000590</name>
</gene>
<dbReference type="RefSeq" id="WP_306974486.1">
    <property type="nucleotide sequence ID" value="NZ_JAUSTQ010000002.1"/>
</dbReference>
<feature type="transmembrane region" description="Helical" evidence="2">
    <location>
        <begin position="173"/>
        <end position="197"/>
    </location>
</feature>
<feature type="transmembrane region" description="Helical" evidence="2">
    <location>
        <begin position="256"/>
        <end position="274"/>
    </location>
</feature>
<reference evidence="3 4" key="1">
    <citation type="submission" date="2023-07" db="EMBL/GenBank/DDBJ databases">
        <title>Genomic Encyclopedia of Type Strains, Phase IV (KMG-IV): sequencing the most valuable type-strain genomes for metagenomic binning, comparative biology and taxonomic classification.</title>
        <authorList>
            <person name="Goeker M."/>
        </authorList>
    </citation>
    <scope>NUCLEOTIDE SEQUENCE [LARGE SCALE GENOMIC DNA]</scope>
    <source>
        <strain evidence="3 4">DSM 16460</strain>
    </source>
</reference>
<sequence length="406" mass="46828">MLLFNQLNEDVTENERKNLKLLLLIGFLYTLGIFLSNIFVNIFLWKQSEDIEVVAVYNLLIAITQILTYFLFGKWAKRIDRVLILRLGIVLISLFFISVLSFGDQAAEYNYLLGALLGSGYGFFWLAFSVLTFEVTEPYTRDYFNSTLGMLQSFSGMIGPITAGFIISSLEGYSGYLTIFFISFSLFILAIICSFFMERRKVDERYLLRIALNERKQNFNWRYLLHAHFFQGSREGVFLFLVGLIVYIGTTSEMTVGIYNFIYALTSLVAYRIVANYVKPSNRLRFITIGAVTLYLSVFWLLQSDLSYEFYVYGAMVGIVFPLLFAPFMSISYDVIGEASEAKEYRIEYIILREIALNFGRASSLLLFLLGLQVFPQRLWMTYAIIVFGVGYLIVNMLLVRIYSKD</sequence>
<evidence type="ECO:0000313" key="3">
    <source>
        <dbReference type="EMBL" id="MDQ0158634.1"/>
    </source>
</evidence>
<feature type="transmembrane region" description="Helical" evidence="2">
    <location>
        <begin position="355"/>
        <end position="374"/>
    </location>
</feature>
<protein>
    <submittedName>
        <fullName evidence="3">YQGE family putative transporter</fullName>
    </submittedName>
</protein>
<feature type="transmembrane region" description="Helical" evidence="2">
    <location>
        <begin position="51"/>
        <end position="72"/>
    </location>
</feature>
<dbReference type="Gene3D" id="1.20.1250.20">
    <property type="entry name" value="MFS general substrate transporter like domains"/>
    <property type="match status" value="1"/>
</dbReference>
<evidence type="ECO:0000256" key="2">
    <source>
        <dbReference type="SAM" id="Phobius"/>
    </source>
</evidence>
<keyword evidence="2" id="KW-0812">Transmembrane</keyword>
<feature type="transmembrane region" description="Helical" evidence="2">
    <location>
        <begin position="84"/>
        <end position="103"/>
    </location>
</feature>
<dbReference type="PANTHER" id="PTHR23526:SF2">
    <property type="entry name" value="MAJOR FACILITATOR SUPERFAMILY (MFS) PROFILE DOMAIN-CONTAINING PROTEIN"/>
    <property type="match status" value="1"/>
</dbReference>